<keyword evidence="4" id="KW-1185">Reference proteome</keyword>
<dbReference type="InterPro" id="IPR039374">
    <property type="entry name" value="SIP_fam"/>
</dbReference>
<name>A0ABQ6I6D1_9MICO</name>
<dbReference type="CDD" id="cd06193">
    <property type="entry name" value="siderophore_interacting"/>
    <property type="match status" value="1"/>
</dbReference>
<evidence type="ECO:0000313" key="3">
    <source>
        <dbReference type="EMBL" id="GMA26241.1"/>
    </source>
</evidence>
<dbReference type="Pfam" id="PF08021">
    <property type="entry name" value="FAD_binding_9"/>
    <property type="match status" value="1"/>
</dbReference>
<dbReference type="InterPro" id="IPR039261">
    <property type="entry name" value="FNR_nucleotide-bd"/>
</dbReference>
<dbReference type="InterPro" id="IPR017927">
    <property type="entry name" value="FAD-bd_FR_type"/>
</dbReference>
<reference evidence="4" key="1">
    <citation type="journal article" date="2019" name="Int. J. Syst. Evol. Microbiol.">
        <title>The Global Catalogue of Microorganisms (GCM) 10K type strain sequencing project: providing services to taxonomists for standard genome sequencing and annotation.</title>
        <authorList>
            <consortium name="The Broad Institute Genomics Platform"/>
            <consortium name="The Broad Institute Genome Sequencing Center for Infectious Disease"/>
            <person name="Wu L."/>
            <person name="Ma J."/>
        </authorList>
    </citation>
    <scope>NUCLEOTIDE SEQUENCE [LARGE SCALE GENOMIC DNA]</scope>
    <source>
        <strain evidence="4">NBRC 106348</strain>
    </source>
</reference>
<dbReference type="PANTHER" id="PTHR30157:SF0">
    <property type="entry name" value="NADPH-DEPENDENT FERRIC-CHELATE REDUCTASE"/>
    <property type="match status" value="1"/>
</dbReference>
<dbReference type="PROSITE" id="PS51384">
    <property type="entry name" value="FAD_FR"/>
    <property type="match status" value="1"/>
</dbReference>
<dbReference type="EMBL" id="BSUK01000001">
    <property type="protein sequence ID" value="GMA26241.1"/>
    <property type="molecule type" value="Genomic_DNA"/>
</dbReference>
<dbReference type="RefSeq" id="WP_348525298.1">
    <property type="nucleotide sequence ID" value="NZ_BSUK01000001.1"/>
</dbReference>
<evidence type="ECO:0000256" key="1">
    <source>
        <dbReference type="SAM" id="MobiDB-lite"/>
    </source>
</evidence>
<protein>
    <recommendedName>
        <fullName evidence="2">FAD-binding FR-type domain-containing protein</fullName>
    </recommendedName>
</protein>
<dbReference type="InterPro" id="IPR013113">
    <property type="entry name" value="SIP_FAD-bd"/>
</dbReference>
<dbReference type="InterPro" id="IPR017938">
    <property type="entry name" value="Riboflavin_synthase-like_b-brl"/>
</dbReference>
<accession>A0ABQ6I6D1</accession>
<dbReference type="SUPFAM" id="SSF63380">
    <property type="entry name" value="Riboflavin synthase domain-like"/>
    <property type="match status" value="1"/>
</dbReference>
<feature type="compositionally biased region" description="Low complexity" evidence="1">
    <location>
        <begin position="244"/>
        <end position="255"/>
    </location>
</feature>
<comment type="caution">
    <text evidence="3">The sequence shown here is derived from an EMBL/GenBank/DDBJ whole genome shotgun (WGS) entry which is preliminary data.</text>
</comment>
<dbReference type="Gene3D" id="3.40.50.80">
    <property type="entry name" value="Nucleotide-binding domain of ferredoxin-NADP reductase (FNR) module"/>
    <property type="match status" value="1"/>
</dbReference>
<feature type="domain" description="FAD-binding FR-type" evidence="2">
    <location>
        <begin position="20"/>
        <end position="151"/>
    </location>
</feature>
<organism evidence="3 4">
    <name type="scientific">Luteimicrobium album</name>
    <dbReference type="NCBI Taxonomy" id="1054550"/>
    <lineage>
        <taxon>Bacteria</taxon>
        <taxon>Bacillati</taxon>
        <taxon>Actinomycetota</taxon>
        <taxon>Actinomycetes</taxon>
        <taxon>Micrococcales</taxon>
        <taxon>Luteimicrobium</taxon>
    </lineage>
</organism>
<dbReference type="PANTHER" id="PTHR30157">
    <property type="entry name" value="FERRIC REDUCTASE, NADPH-DEPENDENT"/>
    <property type="match status" value="1"/>
</dbReference>
<feature type="region of interest" description="Disordered" evidence="1">
    <location>
        <begin position="229"/>
        <end position="288"/>
    </location>
</feature>
<dbReference type="InterPro" id="IPR007037">
    <property type="entry name" value="SIP_rossman_dom"/>
</dbReference>
<feature type="compositionally biased region" description="Basic residues" evidence="1">
    <location>
        <begin position="256"/>
        <end position="275"/>
    </location>
</feature>
<dbReference type="Pfam" id="PF04954">
    <property type="entry name" value="SIP"/>
    <property type="match status" value="1"/>
</dbReference>
<evidence type="ECO:0000259" key="2">
    <source>
        <dbReference type="PROSITE" id="PS51384"/>
    </source>
</evidence>
<gene>
    <name evidence="3" type="ORF">GCM10025864_40000</name>
</gene>
<dbReference type="Proteomes" id="UP001157091">
    <property type="component" value="Unassembled WGS sequence"/>
</dbReference>
<evidence type="ECO:0000313" key="4">
    <source>
        <dbReference type="Proteomes" id="UP001157091"/>
    </source>
</evidence>
<dbReference type="Gene3D" id="2.40.30.10">
    <property type="entry name" value="Translation factors"/>
    <property type="match status" value="1"/>
</dbReference>
<proteinExistence type="predicted"/>
<sequence length="288" mass="30623">MSVDTATRPDVVADTRPEPWRLYDVTVARVERLSPTFLRVTFVGDDLDDFASGGLDQRIKLVLPAAEGGYGHLVRGGDWYTAWRALPEEHRCVLRTYTVRSVRGGIPGLPAEVDVDFALHGETGPAARWALAARPGDQVVVMGPNGRHGGPYGGIEFTPGAGADTFLVVGDETATPAVSAILEHLATRAADGHAVKGEVLLEVPCADDVLDLVVPTGVTLTWVVRDGAPTASASSRSCRPRPPASSTAAAAARSPGGRHRRRAPVGGSRRRRRLAARADRPAVRLARR</sequence>